<dbReference type="GO" id="GO:0003676">
    <property type="term" value="F:nucleic acid binding"/>
    <property type="evidence" value="ECO:0007669"/>
    <property type="project" value="InterPro"/>
</dbReference>
<evidence type="ECO:0000313" key="3">
    <source>
        <dbReference type="Proteomes" id="UP001372338"/>
    </source>
</evidence>
<keyword evidence="1" id="KW-1133">Transmembrane helix</keyword>
<accession>A0AAN9EMV6</accession>
<evidence type="ECO:0000256" key="1">
    <source>
        <dbReference type="SAM" id="Phobius"/>
    </source>
</evidence>
<organism evidence="2 3">
    <name type="scientific">Crotalaria pallida</name>
    <name type="common">Smooth rattlebox</name>
    <name type="synonym">Crotalaria striata</name>
    <dbReference type="NCBI Taxonomy" id="3830"/>
    <lineage>
        <taxon>Eukaryota</taxon>
        <taxon>Viridiplantae</taxon>
        <taxon>Streptophyta</taxon>
        <taxon>Embryophyta</taxon>
        <taxon>Tracheophyta</taxon>
        <taxon>Spermatophyta</taxon>
        <taxon>Magnoliopsida</taxon>
        <taxon>eudicotyledons</taxon>
        <taxon>Gunneridae</taxon>
        <taxon>Pentapetalae</taxon>
        <taxon>rosids</taxon>
        <taxon>fabids</taxon>
        <taxon>Fabales</taxon>
        <taxon>Fabaceae</taxon>
        <taxon>Papilionoideae</taxon>
        <taxon>50 kb inversion clade</taxon>
        <taxon>genistoids sensu lato</taxon>
        <taxon>core genistoids</taxon>
        <taxon>Crotalarieae</taxon>
        <taxon>Crotalaria</taxon>
    </lineage>
</organism>
<feature type="transmembrane region" description="Helical" evidence="1">
    <location>
        <begin position="41"/>
        <end position="67"/>
    </location>
</feature>
<reference evidence="2 3" key="1">
    <citation type="submission" date="2024-01" db="EMBL/GenBank/DDBJ databases">
        <title>The genomes of 5 underutilized Papilionoideae crops provide insights into root nodulation and disease resistanc.</title>
        <authorList>
            <person name="Yuan L."/>
        </authorList>
    </citation>
    <scope>NUCLEOTIDE SEQUENCE [LARGE SCALE GENOMIC DNA]</scope>
    <source>
        <strain evidence="2">ZHUSHIDOU_FW_LH</strain>
        <tissue evidence="2">Leaf</tissue>
    </source>
</reference>
<proteinExistence type="predicted"/>
<dbReference type="Proteomes" id="UP001372338">
    <property type="component" value="Unassembled WGS sequence"/>
</dbReference>
<name>A0AAN9EMV6_CROPI</name>
<comment type="caution">
    <text evidence="2">The sequence shown here is derived from an EMBL/GenBank/DDBJ whole genome shotgun (WGS) entry which is preliminary data.</text>
</comment>
<dbReference type="AlphaFoldDB" id="A0AAN9EMV6"/>
<protein>
    <submittedName>
        <fullName evidence="2">Uncharacterized protein</fullName>
    </submittedName>
</protein>
<keyword evidence="1" id="KW-0812">Transmembrane</keyword>
<sequence length="149" mass="16691">MRPGTVGLSCVVRFVRRWSVYPTRHKPSSLSPCDFWFPSSYFHVQVMPLLCSSLLLVGYFWVYLPLLGFGGHTSFRKGDYVWFEDVQDAEKVTRGRDCYNFGGHRLRVELANGGRGSLIMVYVDDGGACGGGSEVGEGALGLERREEKE</sequence>
<dbReference type="InterPro" id="IPR035979">
    <property type="entry name" value="RBD_domain_sf"/>
</dbReference>
<gene>
    <name evidence="2" type="ORF">RIF29_24929</name>
</gene>
<keyword evidence="1" id="KW-0472">Membrane</keyword>
<keyword evidence="3" id="KW-1185">Reference proteome</keyword>
<dbReference type="SUPFAM" id="SSF54928">
    <property type="entry name" value="RNA-binding domain, RBD"/>
    <property type="match status" value="1"/>
</dbReference>
<evidence type="ECO:0000313" key="2">
    <source>
        <dbReference type="EMBL" id="KAK7259325.1"/>
    </source>
</evidence>
<dbReference type="EMBL" id="JAYWIO010000005">
    <property type="protein sequence ID" value="KAK7259325.1"/>
    <property type="molecule type" value="Genomic_DNA"/>
</dbReference>